<dbReference type="GeneID" id="82812600"/>
<keyword evidence="1" id="KW-1133">Transmembrane helix</keyword>
<dbReference type="Proteomes" id="UP000317180">
    <property type="component" value="Unassembled WGS sequence"/>
</dbReference>
<comment type="caution">
    <text evidence="4">The sequence shown here is derived from an EMBL/GenBank/DDBJ whole genome shotgun (WGS) entry which is preliminary data.</text>
</comment>
<evidence type="ECO:0000313" key="4">
    <source>
        <dbReference type="EMBL" id="RNB59857.1"/>
    </source>
</evidence>
<gene>
    <name evidence="3" type="ORF">BAG01nite_19820</name>
    <name evidence="4" type="ORF">EB820_03495</name>
</gene>
<evidence type="ECO:0000313" key="5">
    <source>
        <dbReference type="Proteomes" id="UP000276178"/>
    </source>
</evidence>
<keyword evidence="1" id="KW-0812">Transmembrane</keyword>
<dbReference type="EMBL" id="RHHN01000011">
    <property type="protein sequence ID" value="RNB59857.1"/>
    <property type="molecule type" value="Genomic_DNA"/>
</dbReference>
<evidence type="ECO:0000259" key="2">
    <source>
        <dbReference type="Pfam" id="PF13038"/>
    </source>
</evidence>
<protein>
    <submittedName>
        <fullName evidence="4">DUF3899 domain-containing protein</fullName>
    </submittedName>
</protein>
<dbReference type="Pfam" id="PF13038">
    <property type="entry name" value="DUF3899"/>
    <property type="match status" value="1"/>
</dbReference>
<dbReference type="RefSeq" id="WP_122952538.1">
    <property type="nucleotide sequence ID" value="NZ_BJOD01000017.1"/>
</dbReference>
<dbReference type="OrthoDB" id="2468016at2"/>
<reference evidence="3 6" key="2">
    <citation type="submission" date="2019-06" db="EMBL/GenBank/DDBJ databases">
        <title>Whole genome shotgun sequence of Brevibacillus agri NBRC 15538.</title>
        <authorList>
            <person name="Hosoyama A."/>
            <person name="Uohara A."/>
            <person name="Ohji S."/>
            <person name="Ichikawa N."/>
        </authorList>
    </citation>
    <scope>NUCLEOTIDE SEQUENCE [LARGE SCALE GENOMIC DNA]</scope>
    <source>
        <strain evidence="3 6">NBRC 15538</strain>
    </source>
</reference>
<sequence>MKKWPVLIVVLAVVSSFALGLSFQSPALLPYINQSFLFGLVLLMAGCAVVVTRSGFFTIFLRGFQQLKSFFFRKPRLMDSDLVRGDDPVFAQKKEAAMRAATTLFLSSGTGMIVFSLVLTCFYYL</sequence>
<proteinExistence type="predicted"/>
<feature type="transmembrane region" description="Helical" evidence="1">
    <location>
        <begin position="103"/>
        <end position="124"/>
    </location>
</feature>
<dbReference type="Proteomes" id="UP000276178">
    <property type="component" value="Unassembled WGS sequence"/>
</dbReference>
<keyword evidence="6" id="KW-1185">Reference proteome</keyword>
<organism evidence="4 5">
    <name type="scientific">Brevibacillus agri</name>
    <dbReference type="NCBI Taxonomy" id="51101"/>
    <lineage>
        <taxon>Bacteria</taxon>
        <taxon>Bacillati</taxon>
        <taxon>Bacillota</taxon>
        <taxon>Bacilli</taxon>
        <taxon>Bacillales</taxon>
        <taxon>Paenibacillaceae</taxon>
        <taxon>Brevibacillus</taxon>
    </lineage>
</organism>
<evidence type="ECO:0000313" key="3">
    <source>
        <dbReference type="EMBL" id="GED25880.1"/>
    </source>
</evidence>
<reference evidence="4 5" key="1">
    <citation type="submission" date="2018-10" db="EMBL/GenBank/DDBJ databases">
        <title>Phylogenomics of Brevibacillus.</title>
        <authorList>
            <person name="Dunlap C."/>
        </authorList>
    </citation>
    <scope>NUCLEOTIDE SEQUENCE [LARGE SCALE GENOMIC DNA]</scope>
    <source>
        <strain evidence="4 5">NRRL NRS 1219</strain>
    </source>
</reference>
<evidence type="ECO:0000313" key="6">
    <source>
        <dbReference type="Proteomes" id="UP000317180"/>
    </source>
</evidence>
<dbReference type="InterPro" id="IPR025007">
    <property type="entry name" value="DUF3899"/>
</dbReference>
<evidence type="ECO:0000256" key="1">
    <source>
        <dbReference type="SAM" id="Phobius"/>
    </source>
</evidence>
<feature type="domain" description="DUF3899" evidence="2">
    <location>
        <begin position="32"/>
        <end position="121"/>
    </location>
</feature>
<dbReference type="EMBL" id="BJOD01000017">
    <property type="protein sequence ID" value="GED25880.1"/>
    <property type="molecule type" value="Genomic_DNA"/>
</dbReference>
<feature type="transmembrane region" description="Helical" evidence="1">
    <location>
        <begin position="36"/>
        <end position="64"/>
    </location>
</feature>
<keyword evidence="1" id="KW-0472">Membrane</keyword>
<dbReference type="AlphaFoldDB" id="A0A3M8BA04"/>
<accession>A0A3M8BA04</accession>
<name>A0A3M8BA04_9BACL</name>